<dbReference type="EMBL" id="FNOK01000025">
    <property type="protein sequence ID" value="SDY37986.1"/>
    <property type="molecule type" value="Genomic_DNA"/>
</dbReference>
<evidence type="ECO:0008006" key="5">
    <source>
        <dbReference type="Google" id="ProtNLM"/>
    </source>
</evidence>
<reference evidence="4" key="1">
    <citation type="submission" date="2016-10" db="EMBL/GenBank/DDBJ databases">
        <authorList>
            <person name="Varghese N."/>
            <person name="Submissions S."/>
        </authorList>
    </citation>
    <scope>NUCLEOTIDE SEQUENCE [LARGE SCALE GENOMIC DNA]</scope>
    <source>
        <strain evidence="4">CGMCC 4.3530</strain>
    </source>
</reference>
<feature type="chain" id="PRO_5011770928" description="DUF3558 domain-containing protein" evidence="2">
    <location>
        <begin position="28"/>
        <end position="190"/>
    </location>
</feature>
<evidence type="ECO:0000256" key="1">
    <source>
        <dbReference type="SAM" id="MobiDB-lite"/>
    </source>
</evidence>
<dbReference type="PROSITE" id="PS51257">
    <property type="entry name" value="PROKAR_LIPOPROTEIN"/>
    <property type="match status" value="1"/>
</dbReference>
<keyword evidence="4" id="KW-1185">Reference proteome</keyword>
<feature type="region of interest" description="Disordered" evidence="1">
    <location>
        <begin position="24"/>
        <end position="59"/>
    </location>
</feature>
<dbReference type="Proteomes" id="UP000199529">
    <property type="component" value="Unassembled WGS sequence"/>
</dbReference>
<gene>
    <name evidence="3" type="ORF">SAMN05216215_1025120</name>
</gene>
<dbReference type="STRING" id="418495.SAMN05216215_1025120"/>
<name>A0A1H3JDH0_9PSEU</name>
<evidence type="ECO:0000313" key="4">
    <source>
        <dbReference type="Proteomes" id="UP000199529"/>
    </source>
</evidence>
<organism evidence="3 4">
    <name type="scientific">Saccharopolyspora shandongensis</name>
    <dbReference type="NCBI Taxonomy" id="418495"/>
    <lineage>
        <taxon>Bacteria</taxon>
        <taxon>Bacillati</taxon>
        <taxon>Actinomycetota</taxon>
        <taxon>Actinomycetes</taxon>
        <taxon>Pseudonocardiales</taxon>
        <taxon>Pseudonocardiaceae</taxon>
        <taxon>Saccharopolyspora</taxon>
    </lineage>
</organism>
<feature type="compositionally biased region" description="Low complexity" evidence="1">
    <location>
        <begin position="27"/>
        <end position="51"/>
    </location>
</feature>
<evidence type="ECO:0000256" key="2">
    <source>
        <dbReference type="SAM" id="SignalP"/>
    </source>
</evidence>
<proteinExistence type="predicted"/>
<accession>A0A1H3JDH0</accession>
<keyword evidence="2" id="KW-0732">Signal</keyword>
<sequence>MSVRRWGWLSAVALLGVVAGCTSGEQAPPTAAPSTPTTSAEESATESASPSITRKVPPEQQKRLADLPADQLCGLAEREELSALAFPVERGEFREIGFDPPVRGCTFQASSGGRSVLIGAQPEGFATLGREEVELGSVRGTRTMRASDCTVFAGVAGATLQVSVTAGEASTDQCEKAELVAEYVLPAVVG</sequence>
<dbReference type="OrthoDB" id="3693408at2"/>
<dbReference type="Pfam" id="PF12079">
    <property type="entry name" value="DUF3558"/>
    <property type="match status" value="1"/>
</dbReference>
<protein>
    <recommendedName>
        <fullName evidence="5">DUF3558 domain-containing protein</fullName>
    </recommendedName>
</protein>
<evidence type="ECO:0000313" key="3">
    <source>
        <dbReference type="EMBL" id="SDY37986.1"/>
    </source>
</evidence>
<dbReference type="AlphaFoldDB" id="A0A1H3JDH0"/>
<dbReference type="InterPro" id="IPR024520">
    <property type="entry name" value="DUF3558"/>
</dbReference>
<feature type="signal peptide" evidence="2">
    <location>
        <begin position="1"/>
        <end position="27"/>
    </location>
</feature>